<dbReference type="Proteomes" id="UP001153555">
    <property type="component" value="Unassembled WGS sequence"/>
</dbReference>
<dbReference type="OrthoDB" id="770116at2759"/>
<gene>
    <name evidence="2" type="ORF">SHERM_02597</name>
</gene>
<protein>
    <submittedName>
        <fullName evidence="2">Uncharacterized protein</fullName>
    </submittedName>
</protein>
<accession>A0A9N7NHU1</accession>
<dbReference type="EMBL" id="CACSLK010028053">
    <property type="protein sequence ID" value="CAA0834787.1"/>
    <property type="molecule type" value="Genomic_DNA"/>
</dbReference>
<dbReference type="PANTHER" id="PTHR33670">
    <property type="entry name" value="SPLICING FACTOR, PROLINE- AND GLUTAMINE-RICH-LIKE"/>
    <property type="match status" value="1"/>
</dbReference>
<feature type="compositionally biased region" description="Low complexity" evidence="1">
    <location>
        <begin position="142"/>
        <end position="155"/>
    </location>
</feature>
<keyword evidence="3" id="KW-1185">Reference proteome</keyword>
<proteinExistence type="predicted"/>
<comment type="caution">
    <text evidence="2">The sequence shown here is derived from an EMBL/GenBank/DDBJ whole genome shotgun (WGS) entry which is preliminary data.</text>
</comment>
<evidence type="ECO:0000313" key="3">
    <source>
        <dbReference type="Proteomes" id="UP001153555"/>
    </source>
</evidence>
<organism evidence="2 3">
    <name type="scientific">Striga hermonthica</name>
    <name type="common">Purple witchweed</name>
    <name type="synonym">Buchnera hermonthica</name>
    <dbReference type="NCBI Taxonomy" id="68872"/>
    <lineage>
        <taxon>Eukaryota</taxon>
        <taxon>Viridiplantae</taxon>
        <taxon>Streptophyta</taxon>
        <taxon>Embryophyta</taxon>
        <taxon>Tracheophyta</taxon>
        <taxon>Spermatophyta</taxon>
        <taxon>Magnoliopsida</taxon>
        <taxon>eudicotyledons</taxon>
        <taxon>Gunneridae</taxon>
        <taxon>Pentapetalae</taxon>
        <taxon>asterids</taxon>
        <taxon>lamiids</taxon>
        <taxon>Lamiales</taxon>
        <taxon>Orobanchaceae</taxon>
        <taxon>Buchnereae</taxon>
        <taxon>Striga</taxon>
    </lineage>
</organism>
<dbReference type="AlphaFoldDB" id="A0A9N7NHU1"/>
<feature type="region of interest" description="Disordered" evidence="1">
    <location>
        <begin position="1"/>
        <end position="163"/>
    </location>
</feature>
<name>A0A9N7NHU1_STRHE</name>
<reference evidence="2" key="1">
    <citation type="submission" date="2019-12" db="EMBL/GenBank/DDBJ databases">
        <authorList>
            <person name="Scholes J."/>
        </authorList>
    </citation>
    <scope>NUCLEOTIDE SEQUENCE</scope>
</reference>
<evidence type="ECO:0000256" key="1">
    <source>
        <dbReference type="SAM" id="MobiDB-lite"/>
    </source>
</evidence>
<dbReference type="Pfam" id="PF15365">
    <property type="entry name" value="PNRC"/>
    <property type="match status" value="1"/>
</dbReference>
<sequence length="175" mass="18993">MATEVLRPQEVLRPRFGVHPAPFQRRRISPAAEGNLSNFAANRKQHGGKNSHPKPEARKSSHRQGGAPNSRRRVEALAETPVSMGKVTILRRGESLSSIAPPPAAGGNPSLSPRKSAKDLTGRRQIRSPPPADVYAGSAFALSPSPRSVPLPSFFSRKDSNDGATRDLRRLLRLE</sequence>
<feature type="compositionally biased region" description="Basic residues" evidence="1">
    <location>
        <begin position="43"/>
        <end position="52"/>
    </location>
</feature>
<dbReference type="GO" id="GO:0016071">
    <property type="term" value="P:mRNA metabolic process"/>
    <property type="evidence" value="ECO:0007669"/>
    <property type="project" value="UniProtKB-ARBA"/>
</dbReference>
<evidence type="ECO:0000313" key="2">
    <source>
        <dbReference type="EMBL" id="CAA0834787.1"/>
    </source>
</evidence>
<dbReference type="InterPro" id="IPR028322">
    <property type="entry name" value="PNRC-like_rgn"/>
</dbReference>
<dbReference type="PANTHER" id="PTHR33670:SF1">
    <property type="entry name" value="OS09G0416300 PROTEIN"/>
    <property type="match status" value="1"/>
</dbReference>